<comment type="caution">
    <text evidence="2">The sequence shown here is derived from an EMBL/GenBank/DDBJ whole genome shotgun (WGS) entry which is preliminary data.</text>
</comment>
<dbReference type="InterPro" id="IPR009045">
    <property type="entry name" value="Zn_M74/Hedgehog-like"/>
</dbReference>
<feature type="domain" description="D-alanyl-D-alanine carboxypeptidase-like core" evidence="1">
    <location>
        <begin position="133"/>
        <end position="217"/>
    </location>
</feature>
<evidence type="ECO:0000259" key="1">
    <source>
        <dbReference type="Pfam" id="PF02557"/>
    </source>
</evidence>
<dbReference type="Gene3D" id="3.30.1380.10">
    <property type="match status" value="1"/>
</dbReference>
<dbReference type="GO" id="GO:0008233">
    <property type="term" value="F:peptidase activity"/>
    <property type="evidence" value="ECO:0007669"/>
    <property type="project" value="InterPro"/>
</dbReference>
<dbReference type="RefSeq" id="WP_182618138.1">
    <property type="nucleotide sequence ID" value="NZ_JACGWV010000001.1"/>
</dbReference>
<accession>A0A7W3JAL1</accession>
<evidence type="ECO:0000313" key="3">
    <source>
        <dbReference type="Proteomes" id="UP000540568"/>
    </source>
</evidence>
<dbReference type="Pfam" id="PF02557">
    <property type="entry name" value="VanY"/>
    <property type="match status" value="1"/>
</dbReference>
<dbReference type="PANTHER" id="PTHR34385:SF1">
    <property type="entry name" value="PEPTIDOGLYCAN L-ALANYL-D-GLUTAMATE ENDOPEPTIDASE CWLK"/>
    <property type="match status" value="1"/>
</dbReference>
<dbReference type="PANTHER" id="PTHR34385">
    <property type="entry name" value="D-ALANYL-D-ALANINE CARBOXYPEPTIDASE"/>
    <property type="match status" value="1"/>
</dbReference>
<name>A0A7W3JAL1_9MICO</name>
<dbReference type="EMBL" id="JACGWV010000001">
    <property type="protein sequence ID" value="MBA8809345.1"/>
    <property type="molecule type" value="Genomic_DNA"/>
</dbReference>
<dbReference type="CDD" id="cd14814">
    <property type="entry name" value="Peptidase_M15"/>
    <property type="match status" value="1"/>
</dbReference>
<proteinExistence type="predicted"/>
<organism evidence="2 3">
    <name type="scientific">Promicromonospora sukumoe</name>
    <dbReference type="NCBI Taxonomy" id="88382"/>
    <lineage>
        <taxon>Bacteria</taxon>
        <taxon>Bacillati</taxon>
        <taxon>Actinomycetota</taxon>
        <taxon>Actinomycetes</taxon>
        <taxon>Micrococcales</taxon>
        <taxon>Promicromonosporaceae</taxon>
        <taxon>Promicromonospora</taxon>
    </lineage>
</organism>
<dbReference type="AlphaFoldDB" id="A0A7W3JAL1"/>
<gene>
    <name evidence="2" type="ORF">FHX71_003287</name>
</gene>
<evidence type="ECO:0000313" key="2">
    <source>
        <dbReference type="EMBL" id="MBA8809345.1"/>
    </source>
</evidence>
<keyword evidence="3" id="KW-1185">Reference proteome</keyword>
<protein>
    <recommendedName>
        <fullName evidence="1">D-alanyl-D-alanine carboxypeptidase-like core domain-containing protein</fullName>
    </recommendedName>
</protein>
<reference evidence="2 3" key="1">
    <citation type="submission" date="2020-07" db="EMBL/GenBank/DDBJ databases">
        <title>Sequencing the genomes of 1000 actinobacteria strains.</title>
        <authorList>
            <person name="Klenk H.-P."/>
        </authorList>
    </citation>
    <scope>NUCLEOTIDE SEQUENCE [LARGE SCALE GENOMIC DNA]</scope>
    <source>
        <strain evidence="2 3">DSM 44121</strain>
    </source>
</reference>
<dbReference type="InterPro" id="IPR052179">
    <property type="entry name" value="DD-CPase-like"/>
</dbReference>
<sequence>MVDLARHEVTSARKSLKAATNRGEEIYAATKGKGADESVRSSLRAALDVGGAADASASVTFTGTDLAKLGQAEYDLSTNRSVVTAATEAMASAQDAVTCPAPDQVWDPDSGMLEDSELAKIPWAPDFVVRADVLDGLIALDEAYMAEFGQHLTINSAYRSYASQEELYDPSSPIAAPPGCSNHGLGLAVDIGGGVETFDTPQYDWLKANAEAHGWLHPAFAEPNAGGASRGPRRWP</sequence>
<dbReference type="Proteomes" id="UP000540568">
    <property type="component" value="Unassembled WGS sequence"/>
</dbReference>
<dbReference type="GO" id="GO:0006508">
    <property type="term" value="P:proteolysis"/>
    <property type="evidence" value="ECO:0007669"/>
    <property type="project" value="InterPro"/>
</dbReference>
<dbReference type="SUPFAM" id="SSF55166">
    <property type="entry name" value="Hedgehog/DD-peptidase"/>
    <property type="match status" value="1"/>
</dbReference>
<dbReference type="InterPro" id="IPR003709">
    <property type="entry name" value="VanY-like_core_dom"/>
</dbReference>